<comment type="caution">
    <text evidence="1">The sequence shown here is derived from an EMBL/GenBank/DDBJ whole genome shotgun (WGS) entry which is preliminary data.</text>
</comment>
<dbReference type="EMBL" id="ACCH01000046">
    <property type="protein sequence ID" value="EEF91828.1"/>
    <property type="molecule type" value="Genomic_DNA"/>
</dbReference>
<reference evidence="1 2" key="2">
    <citation type="submission" date="2009-01" db="EMBL/GenBank/DDBJ databases">
        <title>Draft genome sequence of Bacteroides cellulosilyticus (DSM 14838).</title>
        <authorList>
            <person name="Sudarsanam P."/>
            <person name="Ley R."/>
            <person name="Guruge J."/>
            <person name="Turnbaugh P.J."/>
            <person name="Mahowald M."/>
            <person name="Liep D."/>
            <person name="Gordon J."/>
        </authorList>
    </citation>
    <scope>NUCLEOTIDE SEQUENCE [LARGE SCALE GENOMIC DNA]</scope>
    <source>
        <strain evidence="1 2">DSM 14838</strain>
    </source>
</reference>
<dbReference type="PANTHER" id="PTHR43726">
    <property type="entry name" value="3-METHYLORNITHINE SYNTHASE"/>
    <property type="match status" value="1"/>
</dbReference>
<dbReference type="PANTHER" id="PTHR43726:SF1">
    <property type="entry name" value="BIOTIN SYNTHASE"/>
    <property type="match status" value="1"/>
</dbReference>
<dbReference type="AlphaFoldDB" id="E2N8B9"/>
<dbReference type="InterPro" id="IPR058240">
    <property type="entry name" value="rSAM_sf"/>
</dbReference>
<dbReference type="Gene3D" id="3.20.20.70">
    <property type="entry name" value="Aldolase class I"/>
    <property type="match status" value="1"/>
</dbReference>
<name>E2N8B9_9BACE</name>
<dbReference type="InterPro" id="IPR034422">
    <property type="entry name" value="HydE/PylB-like"/>
</dbReference>
<dbReference type="GO" id="GO:0004076">
    <property type="term" value="F:biotin synthase activity"/>
    <property type="evidence" value="ECO:0007669"/>
    <property type="project" value="UniProtKB-EC"/>
</dbReference>
<evidence type="ECO:0000313" key="1">
    <source>
        <dbReference type="EMBL" id="EEF91828.1"/>
    </source>
</evidence>
<dbReference type="SUPFAM" id="SSF102114">
    <property type="entry name" value="Radical SAM enzymes"/>
    <property type="match status" value="1"/>
</dbReference>
<protein>
    <submittedName>
        <fullName evidence="1">Biotin synthase</fullName>
        <ecNumber evidence="1">2.8.1.6</ecNumber>
    </submittedName>
</protein>
<accession>E2N8B9</accession>
<keyword evidence="1" id="KW-0808">Transferase</keyword>
<proteinExistence type="predicted"/>
<dbReference type="Proteomes" id="UP000003711">
    <property type="component" value="Unassembled WGS sequence"/>
</dbReference>
<sequence length="118" mass="14104">MKLPSFKVNMIIPLIDKLRQEHRLSAEEYKALLLCQDADTLKYLQEQAREVSLEQFGNRVFIRGLIEITNHCRNNCYYCGIRKGNQSVLRYELTREDILECCREGYTPRFPDFRLARW</sequence>
<dbReference type="EC" id="2.8.1.6" evidence="1"/>
<dbReference type="InterPro" id="IPR013785">
    <property type="entry name" value="Aldolase_TIM"/>
</dbReference>
<organism evidence="1 2">
    <name type="scientific">Bacteroides cellulosilyticus DSM 14838</name>
    <dbReference type="NCBI Taxonomy" id="537012"/>
    <lineage>
        <taxon>Bacteria</taxon>
        <taxon>Pseudomonadati</taxon>
        <taxon>Bacteroidota</taxon>
        <taxon>Bacteroidia</taxon>
        <taxon>Bacteroidales</taxon>
        <taxon>Bacteroidaceae</taxon>
        <taxon>Bacteroides</taxon>
    </lineage>
</organism>
<evidence type="ECO:0000313" key="2">
    <source>
        <dbReference type="Proteomes" id="UP000003711"/>
    </source>
</evidence>
<gene>
    <name evidence="1" type="ORF">BACCELL_00514</name>
</gene>
<reference evidence="1 2" key="1">
    <citation type="submission" date="2008-12" db="EMBL/GenBank/DDBJ databases">
        <authorList>
            <person name="Fulton L."/>
            <person name="Clifton S."/>
            <person name="Fulton B."/>
            <person name="Xu J."/>
            <person name="Minx P."/>
            <person name="Pepin K.H."/>
            <person name="Johnson M."/>
            <person name="Bhonagiri V."/>
            <person name="Nash W.E."/>
            <person name="Mardis E.R."/>
            <person name="Wilson R.K."/>
        </authorList>
    </citation>
    <scope>NUCLEOTIDE SEQUENCE [LARGE SCALE GENOMIC DNA]</scope>
    <source>
        <strain evidence="1 2">DSM 14838</strain>
    </source>
</reference>
<dbReference type="HOGENOM" id="CLU_2068330_0_0_10"/>